<proteinExistence type="predicted"/>
<name>A0A8S1IWS9_9CHLO</name>
<dbReference type="EMBL" id="CAJHUC010000834">
    <property type="protein sequence ID" value="CAD7698467.1"/>
    <property type="molecule type" value="Genomic_DNA"/>
</dbReference>
<feature type="region of interest" description="Disordered" evidence="1">
    <location>
        <begin position="1"/>
        <end position="25"/>
    </location>
</feature>
<gene>
    <name evidence="2" type="ORF">OSTQU699_LOCUS3828</name>
</gene>
<protein>
    <submittedName>
        <fullName evidence="2">Uncharacterized protein</fullName>
    </submittedName>
</protein>
<evidence type="ECO:0000313" key="2">
    <source>
        <dbReference type="EMBL" id="CAD7698467.1"/>
    </source>
</evidence>
<comment type="caution">
    <text evidence="2">The sequence shown here is derived from an EMBL/GenBank/DDBJ whole genome shotgun (WGS) entry which is preliminary data.</text>
</comment>
<organism evidence="2 3">
    <name type="scientific">Ostreobium quekettii</name>
    <dbReference type="NCBI Taxonomy" id="121088"/>
    <lineage>
        <taxon>Eukaryota</taxon>
        <taxon>Viridiplantae</taxon>
        <taxon>Chlorophyta</taxon>
        <taxon>core chlorophytes</taxon>
        <taxon>Ulvophyceae</taxon>
        <taxon>TCBD clade</taxon>
        <taxon>Bryopsidales</taxon>
        <taxon>Ostreobineae</taxon>
        <taxon>Ostreobiaceae</taxon>
        <taxon>Ostreobium</taxon>
    </lineage>
</organism>
<evidence type="ECO:0000313" key="3">
    <source>
        <dbReference type="Proteomes" id="UP000708148"/>
    </source>
</evidence>
<reference evidence="2" key="1">
    <citation type="submission" date="2020-12" db="EMBL/GenBank/DDBJ databases">
        <authorList>
            <person name="Iha C."/>
        </authorList>
    </citation>
    <scope>NUCLEOTIDE SEQUENCE</scope>
</reference>
<sequence>MAQNAESQLEGLTERNGLLSRELESRRLGTQKAAARIEFLETQLRCLKVQLGRPHAQEAAAGSRQEGGRISEAAGAA</sequence>
<keyword evidence="3" id="KW-1185">Reference proteome</keyword>
<dbReference type="AlphaFoldDB" id="A0A8S1IWS9"/>
<accession>A0A8S1IWS9</accession>
<dbReference type="Proteomes" id="UP000708148">
    <property type="component" value="Unassembled WGS sequence"/>
</dbReference>
<evidence type="ECO:0000256" key="1">
    <source>
        <dbReference type="SAM" id="MobiDB-lite"/>
    </source>
</evidence>
<feature type="region of interest" description="Disordered" evidence="1">
    <location>
        <begin position="55"/>
        <end position="77"/>
    </location>
</feature>